<gene>
    <name evidence="2" type="ORF">LITE_LOCUS13946</name>
</gene>
<protein>
    <submittedName>
        <fullName evidence="2">Uncharacterized protein</fullName>
    </submittedName>
</protein>
<evidence type="ECO:0000313" key="3">
    <source>
        <dbReference type="Proteomes" id="UP001154282"/>
    </source>
</evidence>
<dbReference type="AlphaFoldDB" id="A0AAV0JGC4"/>
<proteinExistence type="predicted"/>
<comment type="caution">
    <text evidence="2">The sequence shown here is derived from an EMBL/GenBank/DDBJ whole genome shotgun (WGS) entry which is preliminary data.</text>
</comment>
<reference evidence="2" key="1">
    <citation type="submission" date="2022-08" db="EMBL/GenBank/DDBJ databases">
        <authorList>
            <person name="Gutierrez-Valencia J."/>
        </authorList>
    </citation>
    <scope>NUCLEOTIDE SEQUENCE</scope>
</reference>
<evidence type="ECO:0000313" key="2">
    <source>
        <dbReference type="EMBL" id="CAI0408415.1"/>
    </source>
</evidence>
<feature type="region of interest" description="Disordered" evidence="1">
    <location>
        <begin position="1"/>
        <end position="72"/>
    </location>
</feature>
<feature type="compositionally biased region" description="Basic residues" evidence="1">
    <location>
        <begin position="18"/>
        <end position="28"/>
    </location>
</feature>
<dbReference type="Proteomes" id="UP001154282">
    <property type="component" value="Unassembled WGS sequence"/>
</dbReference>
<dbReference type="EMBL" id="CAMGYJ010000005">
    <property type="protein sequence ID" value="CAI0408415.1"/>
    <property type="molecule type" value="Genomic_DNA"/>
</dbReference>
<name>A0AAV0JGC4_9ROSI</name>
<evidence type="ECO:0000256" key="1">
    <source>
        <dbReference type="SAM" id="MobiDB-lite"/>
    </source>
</evidence>
<sequence length="132" mass="14900">MTAAETKKGIAGAEKLKRSPWRRRTSSWRKHEEDLNSAESTNAKRDAGIRTNASSRSCSGSSVAEGDNDEKNADWRLQQSSLLLSPFTQIKVIQMMVRFARAPGGWFWEPPKLQVLDRTNRDPVRVPVQFNA</sequence>
<accession>A0AAV0JGC4</accession>
<keyword evidence="3" id="KW-1185">Reference proteome</keyword>
<organism evidence="2 3">
    <name type="scientific">Linum tenue</name>
    <dbReference type="NCBI Taxonomy" id="586396"/>
    <lineage>
        <taxon>Eukaryota</taxon>
        <taxon>Viridiplantae</taxon>
        <taxon>Streptophyta</taxon>
        <taxon>Embryophyta</taxon>
        <taxon>Tracheophyta</taxon>
        <taxon>Spermatophyta</taxon>
        <taxon>Magnoliopsida</taxon>
        <taxon>eudicotyledons</taxon>
        <taxon>Gunneridae</taxon>
        <taxon>Pentapetalae</taxon>
        <taxon>rosids</taxon>
        <taxon>fabids</taxon>
        <taxon>Malpighiales</taxon>
        <taxon>Linaceae</taxon>
        <taxon>Linum</taxon>
    </lineage>
</organism>